<feature type="compositionally biased region" description="Low complexity" evidence="1">
    <location>
        <begin position="1146"/>
        <end position="1165"/>
    </location>
</feature>
<sequence>MYRYSRRSLTLTREEVHPQQHLEEEYRDELLGSQLEKELNLSIEKMREDEEQASPEREHSGAENWSLDLKGASKASPLGSPASLPTSDELLEDIEMPTLVSASFHDSVELVSLSFSNSPPKSLRSLGSSILQNSVAGRKVSDTFEKIEAFSIRSPTKFENLVDIEEVRLKEHGVSSTDGGLDDNVTSPLNLSDPRMTLGAGIKLLDISNVNDSLVTHSPLNRQTPSEKVLAASPTQHQTNGKELVQDKPGGGVVGEDDFLSSTALLFEAKTVIAALELTGSDFSQGDSSTVPSIDIENISDDLLSGISMLKSPEKKINEEISCNKVEKKEEVVDRKPVEMKSDVSFTCEEPSQPEDSNTSCPTTTNSEKVKYPVLVDRLNDKVSHHINTTIDKQSENPSNDLAAQNNTFTMNNVCNKTFEKSNCKKPCLGINTTFDKDDTRKASDYDNAANTTYVQKPMESEKEQLNVTFEKQGEYKIGSLNETVNLMDAEEQVLQLILDSTPKKPTRASIGHTSTPKTTKGLCRPSLDSTVNMDSNKTFHRRSLSGRVENLSRENCTPIEPSVSRPQPKFALKLGEVGQQAVASQLRRLQGGGSLMRAGPLKALPLKAITTSQTHSSKPGTLDTPLDNCEGMKMMSEDGVGAVNSGSVAVGQGHPDPLLGGLGTFEMERPGTPILGSTCMVVVGMSTPDAFRRGSESSGPRITSTPTTNCEVPFSMDGPIPTPISRCRIHSRASTVSSDASPPIARFNGLRTSEASTKLSEEKGVSSPHTEQQPLEADSCPGVRALCSNPDSIQQDIFVPESIHNKNDEDEIEVPETTHKKYEDLTVPTSNQKQNETQEIAVPESYHTKVEQKQEIAAPKSNPTKDGQLEIAVIDPAHRRDDHIAVPVTNQNKNEKQEIEAPESNHIENQEKHEIPAPESNPTNDEQLEIAVINPTYNNEKGACIDTTVLHETEVNIAVLKMKPSDSDDIGNSIAVDDQSQKKDGVNLKCNNEYSSPMPLVVCKEIEHNLARDTTHSETKNLLELVPNEKQSKIFKSSKKEQPKLSMSKPKSTPLNENNKENKRSHAVASGHTVVKPKTGLSVPNVKRVPSPRPVLKPSDSNVRKSLVKPSPAASKVLTNCNEVNLKNNLNPLKTLQFVNRKNIPTTKSTLPSTKSLSNTPTLKPLSEQNESVPPSLKIPSKFQSSTRLKQPIGTLKLVDTKDTLGKRPVSRGPRSALPRLSTSSSHKPSFLRAPKPVVK</sequence>
<gene>
    <name evidence="2" type="ORF">Pmani_020752</name>
</gene>
<organism evidence="2 3">
    <name type="scientific">Petrolisthes manimaculis</name>
    <dbReference type="NCBI Taxonomy" id="1843537"/>
    <lineage>
        <taxon>Eukaryota</taxon>
        <taxon>Metazoa</taxon>
        <taxon>Ecdysozoa</taxon>
        <taxon>Arthropoda</taxon>
        <taxon>Crustacea</taxon>
        <taxon>Multicrustacea</taxon>
        <taxon>Malacostraca</taxon>
        <taxon>Eumalacostraca</taxon>
        <taxon>Eucarida</taxon>
        <taxon>Decapoda</taxon>
        <taxon>Pleocyemata</taxon>
        <taxon>Anomura</taxon>
        <taxon>Galatheoidea</taxon>
        <taxon>Porcellanidae</taxon>
        <taxon>Petrolisthes</taxon>
    </lineage>
</organism>
<feature type="region of interest" description="Disordered" evidence="1">
    <location>
        <begin position="345"/>
        <end position="366"/>
    </location>
</feature>
<reference evidence="2" key="1">
    <citation type="submission" date="2023-11" db="EMBL/GenBank/DDBJ databases">
        <title>Genome assemblies of two species of porcelain crab, Petrolisthes cinctipes and Petrolisthes manimaculis (Anomura: Porcellanidae).</title>
        <authorList>
            <person name="Angst P."/>
        </authorList>
    </citation>
    <scope>NUCLEOTIDE SEQUENCE</scope>
    <source>
        <strain evidence="2">PB745_02</strain>
        <tissue evidence="2">Gill</tissue>
    </source>
</reference>
<feature type="region of interest" description="Disordered" evidence="1">
    <location>
        <begin position="1146"/>
        <end position="1241"/>
    </location>
</feature>
<dbReference type="AlphaFoldDB" id="A0AAE1PG50"/>
<feature type="compositionally biased region" description="Polar residues" evidence="1">
    <location>
        <begin position="697"/>
        <end position="711"/>
    </location>
</feature>
<dbReference type="EMBL" id="JAWZYT010001996">
    <property type="protein sequence ID" value="KAK4307486.1"/>
    <property type="molecule type" value="Genomic_DNA"/>
</dbReference>
<keyword evidence="3" id="KW-1185">Reference proteome</keyword>
<name>A0AAE1PG50_9EUCA</name>
<feature type="region of interest" description="Disordered" evidence="1">
    <location>
        <begin position="692"/>
        <end position="716"/>
    </location>
</feature>
<proteinExistence type="predicted"/>
<feature type="region of interest" description="Disordered" evidence="1">
    <location>
        <begin position="1034"/>
        <end position="1113"/>
    </location>
</feature>
<evidence type="ECO:0000256" key="1">
    <source>
        <dbReference type="SAM" id="MobiDB-lite"/>
    </source>
</evidence>
<dbReference type="Proteomes" id="UP001292094">
    <property type="component" value="Unassembled WGS sequence"/>
</dbReference>
<feature type="region of interest" description="Disordered" evidence="1">
    <location>
        <begin position="504"/>
        <end position="524"/>
    </location>
</feature>
<evidence type="ECO:0000313" key="3">
    <source>
        <dbReference type="Proteomes" id="UP001292094"/>
    </source>
</evidence>
<protein>
    <submittedName>
        <fullName evidence="2">Uncharacterized protein</fullName>
    </submittedName>
</protein>
<feature type="region of interest" description="Disordered" evidence="1">
    <location>
        <begin position="756"/>
        <end position="777"/>
    </location>
</feature>
<evidence type="ECO:0000313" key="2">
    <source>
        <dbReference type="EMBL" id="KAK4307486.1"/>
    </source>
</evidence>
<comment type="caution">
    <text evidence="2">The sequence shown here is derived from an EMBL/GenBank/DDBJ whole genome shotgun (WGS) entry which is preliminary data.</text>
</comment>
<accession>A0AAE1PG50</accession>
<feature type="compositionally biased region" description="Basic and acidic residues" evidence="1">
    <location>
        <begin position="894"/>
        <end position="917"/>
    </location>
</feature>
<feature type="compositionally biased region" description="Polar residues" evidence="1">
    <location>
        <begin position="354"/>
        <end position="366"/>
    </location>
</feature>
<feature type="region of interest" description="Disordered" evidence="1">
    <location>
        <begin position="887"/>
        <end position="924"/>
    </location>
</feature>